<dbReference type="Gene3D" id="1.10.10.10">
    <property type="entry name" value="Winged helix-like DNA-binding domain superfamily/Winged helix DNA-binding domain"/>
    <property type="match status" value="1"/>
</dbReference>
<dbReference type="GeneID" id="75027118"/>
<evidence type="ECO:0000256" key="3">
    <source>
        <dbReference type="ARBA" id="ARBA00023163"/>
    </source>
</evidence>
<dbReference type="OrthoDB" id="9807069at2"/>
<dbReference type="GO" id="GO:0003677">
    <property type="term" value="F:DNA binding"/>
    <property type="evidence" value="ECO:0007669"/>
    <property type="project" value="UniProtKB-KW"/>
</dbReference>
<name>A0A240BV00_SERFI</name>
<evidence type="ECO:0000259" key="4">
    <source>
        <dbReference type="PROSITE" id="PS51118"/>
    </source>
</evidence>
<proteinExistence type="predicted"/>
<sequence length="125" mass="14142">MTTEAPLPAKNILARLPTAGRPCPMVDFVNLVSGKWAIPILYRLILIDGPVRFSELQRAVAPIAQKELTRQLRQFEQRGLVTRQVFPEVPPRVEYQITALGKTLRPTLDSLAEWMRRNAPQLIGD</sequence>
<dbReference type="RefSeq" id="WP_073970317.1">
    <property type="nucleotide sequence ID" value="NZ_CABITV010000002.1"/>
</dbReference>
<dbReference type="Pfam" id="PF01638">
    <property type="entry name" value="HxlR"/>
    <property type="match status" value="1"/>
</dbReference>
<evidence type="ECO:0000313" key="5">
    <source>
        <dbReference type="EMBL" id="SNV99525.1"/>
    </source>
</evidence>
<protein>
    <submittedName>
        <fullName evidence="5">Uncharacterized HTH-type transcriptional regulator yybR</fullName>
    </submittedName>
</protein>
<evidence type="ECO:0000256" key="1">
    <source>
        <dbReference type="ARBA" id="ARBA00023015"/>
    </source>
</evidence>
<dbReference type="InterPro" id="IPR036390">
    <property type="entry name" value="WH_DNA-bd_sf"/>
</dbReference>
<dbReference type="AlphaFoldDB" id="A0A240BV00"/>
<gene>
    <name evidence="5" type="primary">yybR_2</name>
    <name evidence="5" type="ORF">SAMEA4384070_01954</name>
</gene>
<dbReference type="EMBL" id="LT906479">
    <property type="protein sequence ID" value="SNV99525.1"/>
    <property type="molecule type" value="Genomic_DNA"/>
</dbReference>
<keyword evidence="6" id="KW-1185">Reference proteome</keyword>
<dbReference type="InterPro" id="IPR036388">
    <property type="entry name" value="WH-like_DNA-bd_sf"/>
</dbReference>
<organism evidence="5 6">
    <name type="scientific">Serratia ficaria</name>
    <dbReference type="NCBI Taxonomy" id="61651"/>
    <lineage>
        <taxon>Bacteria</taxon>
        <taxon>Pseudomonadati</taxon>
        <taxon>Pseudomonadota</taxon>
        <taxon>Gammaproteobacteria</taxon>
        <taxon>Enterobacterales</taxon>
        <taxon>Yersiniaceae</taxon>
        <taxon>Serratia</taxon>
    </lineage>
</organism>
<feature type="domain" description="HTH hxlR-type" evidence="4">
    <location>
        <begin position="23"/>
        <end position="123"/>
    </location>
</feature>
<dbReference type="STRING" id="1411141.GCA_001590885_03210"/>
<accession>A0A240BV00</accession>
<dbReference type="PANTHER" id="PTHR33204">
    <property type="entry name" value="TRANSCRIPTIONAL REGULATOR, MARR FAMILY"/>
    <property type="match status" value="1"/>
</dbReference>
<evidence type="ECO:0000313" key="6">
    <source>
        <dbReference type="Proteomes" id="UP000215134"/>
    </source>
</evidence>
<evidence type="ECO:0000256" key="2">
    <source>
        <dbReference type="ARBA" id="ARBA00023125"/>
    </source>
</evidence>
<dbReference type="SUPFAM" id="SSF46785">
    <property type="entry name" value="Winged helix' DNA-binding domain"/>
    <property type="match status" value="1"/>
</dbReference>
<dbReference type="KEGG" id="sfj:SAMEA4384070_1954"/>
<keyword evidence="2" id="KW-0238">DNA-binding</keyword>
<keyword evidence="1" id="KW-0805">Transcription regulation</keyword>
<dbReference type="InterPro" id="IPR002577">
    <property type="entry name" value="HTH_HxlR"/>
</dbReference>
<dbReference type="PROSITE" id="PS51118">
    <property type="entry name" value="HTH_HXLR"/>
    <property type="match status" value="1"/>
</dbReference>
<reference evidence="5 6" key="1">
    <citation type="submission" date="2017-06" db="EMBL/GenBank/DDBJ databases">
        <authorList>
            <consortium name="Pathogen Informatics"/>
        </authorList>
    </citation>
    <scope>NUCLEOTIDE SEQUENCE [LARGE SCALE GENOMIC DNA]</scope>
    <source>
        <strain evidence="5 6">NCTC12148</strain>
    </source>
</reference>
<dbReference type="Proteomes" id="UP000215134">
    <property type="component" value="Chromosome 1"/>
</dbReference>
<keyword evidence="3" id="KW-0804">Transcription</keyword>